<dbReference type="InterPro" id="IPR013149">
    <property type="entry name" value="ADH-like_C"/>
</dbReference>
<evidence type="ECO:0000256" key="6">
    <source>
        <dbReference type="ARBA" id="ARBA00022946"/>
    </source>
</evidence>
<dbReference type="InterPro" id="IPR051034">
    <property type="entry name" value="Mito_Enoyl-ACP_Reductase"/>
</dbReference>
<evidence type="ECO:0000256" key="5">
    <source>
        <dbReference type="ARBA" id="ARBA00022857"/>
    </source>
</evidence>
<evidence type="ECO:0000256" key="2">
    <source>
        <dbReference type="ARBA" id="ARBA00010371"/>
    </source>
</evidence>
<keyword evidence="3" id="KW-0444">Lipid biosynthesis</keyword>
<evidence type="ECO:0000256" key="10">
    <source>
        <dbReference type="ARBA" id="ARBA00023160"/>
    </source>
</evidence>
<evidence type="ECO:0000259" key="14">
    <source>
        <dbReference type="SMART" id="SM00829"/>
    </source>
</evidence>
<keyword evidence="6" id="KW-0809">Transit peptide</keyword>
<dbReference type="InterPro" id="IPR020843">
    <property type="entry name" value="ER"/>
</dbReference>
<keyword evidence="9" id="KW-0496">Mitochondrion</keyword>
<keyword evidence="10" id="KW-0275">Fatty acid biosynthesis</keyword>
<dbReference type="SMART" id="SM00829">
    <property type="entry name" value="PKS_ER"/>
    <property type="match status" value="1"/>
</dbReference>
<evidence type="ECO:0000256" key="13">
    <source>
        <dbReference type="ARBA" id="ARBA00042123"/>
    </source>
</evidence>
<dbReference type="Gene3D" id="3.40.50.720">
    <property type="entry name" value="NAD(P)-binding Rossmann-like Domain"/>
    <property type="match status" value="1"/>
</dbReference>
<evidence type="ECO:0000256" key="1">
    <source>
        <dbReference type="ARBA" id="ARBA00004173"/>
    </source>
</evidence>
<comment type="subcellular location">
    <subcellularLocation>
        <location evidence="1">Mitochondrion</location>
    </subcellularLocation>
</comment>
<evidence type="ECO:0000313" key="15">
    <source>
        <dbReference type="EMBL" id="KAK0393725.1"/>
    </source>
</evidence>
<gene>
    <name evidence="15" type="ORF">QR680_000368</name>
</gene>
<evidence type="ECO:0000256" key="11">
    <source>
        <dbReference type="ARBA" id="ARBA00038963"/>
    </source>
</evidence>
<evidence type="ECO:0000256" key="12">
    <source>
        <dbReference type="ARBA" id="ARBA00041058"/>
    </source>
</evidence>
<dbReference type="GO" id="GO:0006633">
    <property type="term" value="P:fatty acid biosynthetic process"/>
    <property type="evidence" value="ECO:0007669"/>
    <property type="project" value="UniProtKB-KW"/>
</dbReference>
<dbReference type="GO" id="GO:0005739">
    <property type="term" value="C:mitochondrion"/>
    <property type="evidence" value="ECO:0007669"/>
    <property type="project" value="UniProtKB-SubCell"/>
</dbReference>
<dbReference type="EMBL" id="JAUCMV010000005">
    <property type="protein sequence ID" value="KAK0393725.1"/>
    <property type="molecule type" value="Genomic_DNA"/>
</dbReference>
<dbReference type="SUPFAM" id="SSF51735">
    <property type="entry name" value="NAD(P)-binding Rossmann-fold domains"/>
    <property type="match status" value="1"/>
</dbReference>
<sequence>MQSELFCNNKIIFVAHERLPHVRKQFSDLTMKLVSNCIRYSMHGDPRKVLTLNTIAIDADIKPNEILVKWLASPINPLDINKIEGKYPLRPDYPATGGSEAVGDHVISNSIYNSVWTQYDVLSEDAVLKVRSDLDVASASTLLINPPTAYIMLTEYVKLSPGDFVVQNSANSAVGRCVIQIASALGLKTINIVRDRPDIDALKKGLMSLGGDYVFTEEEFTKNNTKFIKTLPAPPRLALNGVGGRSAMVLCASLGHGGTVVTYGAMSKKPIEILSSSFIFKDLRAFGVAVGPWMQMHPEKAGHIMTVLQDMLVKGQLSPPPMEQVPMAQFATAMEKTLAGRNKKQLVLFHDDVSKEQCYKSKL</sequence>
<protein>
    <recommendedName>
        <fullName evidence="12">Enoyl-[acyl-carrier-protein] reductase, mitochondrial</fullName>
        <ecNumber evidence="11">1.3.1.104</ecNumber>
    </recommendedName>
    <alternativeName>
        <fullName evidence="13">2-enoyl thioester reductase</fullName>
    </alternativeName>
</protein>
<dbReference type="Gene3D" id="3.90.180.10">
    <property type="entry name" value="Medium-chain alcohol dehydrogenases, catalytic domain"/>
    <property type="match status" value="1"/>
</dbReference>
<keyword evidence="7" id="KW-0560">Oxidoreductase</keyword>
<dbReference type="AlphaFoldDB" id="A0AA39LE20"/>
<comment type="caution">
    <text evidence="15">The sequence shown here is derived from an EMBL/GenBank/DDBJ whole genome shotgun (WGS) entry which is preliminary data.</text>
</comment>
<evidence type="ECO:0000256" key="9">
    <source>
        <dbReference type="ARBA" id="ARBA00023128"/>
    </source>
</evidence>
<dbReference type="CDD" id="cd08290">
    <property type="entry name" value="ETR"/>
    <property type="match status" value="1"/>
</dbReference>
<dbReference type="Pfam" id="PF00107">
    <property type="entry name" value="ADH_zinc_N"/>
    <property type="match status" value="1"/>
</dbReference>
<dbReference type="GO" id="GO:0141148">
    <property type="term" value="F:enoyl-[acyl-carrier-protein] reductase (NADPH) activity"/>
    <property type="evidence" value="ECO:0007669"/>
    <property type="project" value="UniProtKB-EC"/>
</dbReference>
<evidence type="ECO:0000256" key="8">
    <source>
        <dbReference type="ARBA" id="ARBA00023098"/>
    </source>
</evidence>
<evidence type="ECO:0000256" key="3">
    <source>
        <dbReference type="ARBA" id="ARBA00022516"/>
    </source>
</evidence>
<dbReference type="PANTHER" id="PTHR43981:SF1">
    <property type="entry name" value="ENOYL-[ACYL-CARRIER-PROTEIN] REDUCTASE, MITOCHONDRIAL"/>
    <property type="match status" value="1"/>
</dbReference>
<organism evidence="15 16">
    <name type="scientific">Steinernema hermaphroditum</name>
    <dbReference type="NCBI Taxonomy" id="289476"/>
    <lineage>
        <taxon>Eukaryota</taxon>
        <taxon>Metazoa</taxon>
        <taxon>Ecdysozoa</taxon>
        <taxon>Nematoda</taxon>
        <taxon>Chromadorea</taxon>
        <taxon>Rhabditida</taxon>
        <taxon>Tylenchina</taxon>
        <taxon>Panagrolaimomorpha</taxon>
        <taxon>Strongyloidoidea</taxon>
        <taxon>Steinernematidae</taxon>
        <taxon>Steinernema</taxon>
    </lineage>
</organism>
<dbReference type="EC" id="1.3.1.104" evidence="11"/>
<reference evidence="15" key="1">
    <citation type="submission" date="2023-06" db="EMBL/GenBank/DDBJ databases">
        <title>Genomic analysis of the entomopathogenic nematode Steinernema hermaphroditum.</title>
        <authorList>
            <person name="Schwarz E.M."/>
            <person name="Heppert J.K."/>
            <person name="Baniya A."/>
            <person name="Schwartz H.T."/>
            <person name="Tan C.-H."/>
            <person name="Antoshechkin I."/>
            <person name="Sternberg P.W."/>
            <person name="Goodrich-Blair H."/>
            <person name="Dillman A.R."/>
        </authorList>
    </citation>
    <scope>NUCLEOTIDE SEQUENCE</scope>
    <source>
        <strain evidence="15">PS9179</strain>
        <tissue evidence="15">Whole animal</tissue>
    </source>
</reference>
<accession>A0AA39LE20</accession>
<comment type="similarity">
    <text evidence="2">Belongs to the zinc-containing alcohol dehydrogenase family. Quinone oxidoreductase subfamily.</text>
</comment>
<dbReference type="PANTHER" id="PTHR43981">
    <property type="entry name" value="ENOYL-[ACYL-CARRIER-PROTEIN] REDUCTASE, MITOCHONDRIAL"/>
    <property type="match status" value="1"/>
</dbReference>
<evidence type="ECO:0000256" key="7">
    <source>
        <dbReference type="ARBA" id="ARBA00023002"/>
    </source>
</evidence>
<evidence type="ECO:0000256" key="4">
    <source>
        <dbReference type="ARBA" id="ARBA00022832"/>
    </source>
</evidence>
<dbReference type="SUPFAM" id="SSF50129">
    <property type="entry name" value="GroES-like"/>
    <property type="match status" value="1"/>
</dbReference>
<feature type="domain" description="Enoyl reductase (ER)" evidence="14">
    <location>
        <begin position="50"/>
        <end position="348"/>
    </location>
</feature>
<evidence type="ECO:0000313" key="16">
    <source>
        <dbReference type="Proteomes" id="UP001175271"/>
    </source>
</evidence>
<dbReference type="InterPro" id="IPR036291">
    <property type="entry name" value="NAD(P)-bd_dom_sf"/>
</dbReference>
<dbReference type="InterPro" id="IPR011032">
    <property type="entry name" value="GroES-like_sf"/>
</dbReference>
<keyword evidence="16" id="KW-1185">Reference proteome</keyword>
<keyword evidence="8" id="KW-0443">Lipid metabolism</keyword>
<dbReference type="Proteomes" id="UP001175271">
    <property type="component" value="Unassembled WGS sequence"/>
</dbReference>
<name>A0AA39LE20_9BILA</name>
<keyword evidence="4" id="KW-0276">Fatty acid metabolism</keyword>
<proteinExistence type="inferred from homology"/>
<keyword evidence="5" id="KW-0521">NADP</keyword>